<organism evidence="4 5">
    <name type="scientific">Cupriavidus pampae</name>
    <dbReference type="NCBI Taxonomy" id="659251"/>
    <lineage>
        <taxon>Bacteria</taxon>
        <taxon>Pseudomonadati</taxon>
        <taxon>Pseudomonadota</taxon>
        <taxon>Betaproteobacteria</taxon>
        <taxon>Burkholderiales</taxon>
        <taxon>Burkholderiaceae</taxon>
        <taxon>Cupriavidus</taxon>
    </lineage>
</organism>
<dbReference type="Proteomes" id="UP000706525">
    <property type="component" value="Unassembled WGS sequence"/>
</dbReference>
<keyword evidence="1 2" id="KW-0238">DNA-binding</keyword>
<evidence type="ECO:0000256" key="2">
    <source>
        <dbReference type="PROSITE-ProRule" id="PRU00335"/>
    </source>
</evidence>
<name>A0ABM8XIU3_9BURK</name>
<evidence type="ECO:0000259" key="3">
    <source>
        <dbReference type="PROSITE" id="PS50977"/>
    </source>
</evidence>
<dbReference type="InterPro" id="IPR050109">
    <property type="entry name" value="HTH-type_TetR-like_transc_reg"/>
</dbReference>
<accession>A0ABM8XIU3</accession>
<dbReference type="PANTHER" id="PTHR30055">
    <property type="entry name" value="HTH-TYPE TRANSCRIPTIONAL REGULATOR RUTR"/>
    <property type="match status" value="1"/>
</dbReference>
<comment type="caution">
    <text evidence="4">The sequence shown here is derived from an EMBL/GenBank/DDBJ whole genome shotgun (WGS) entry which is preliminary data.</text>
</comment>
<dbReference type="RefSeq" id="WP_223992271.1">
    <property type="nucleotide sequence ID" value="NZ_CAJZAG010000009.1"/>
</dbReference>
<gene>
    <name evidence="4" type="ORF">LMG32289_04502</name>
</gene>
<reference evidence="4 5" key="1">
    <citation type="submission" date="2021-08" db="EMBL/GenBank/DDBJ databases">
        <authorList>
            <person name="Peeters C."/>
        </authorList>
    </citation>
    <scope>NUCLEOTIDE SEQUENCE [LARGE SCALE GENOMIC DNA]</scope>
    <source>
        <strain evidence="4 5">LMG 32289</strain>
    </source>
</reference>
<protein>
    <recommendedName>
        <fullName evidence="3">HTH tetR-type domain-containing protein</fullName>
    </recommendedName>
</protein>
<keyword evidence="5" id="KW-1185">Reference proteome</keyword>
<feature type="DNA-binding region" description="H-T-H motif" evidence="2">
    <location>
        <begin position="44"/>
        <end position="63"/>
    </location>
</feature>
<dbReference type="SUPFAM" id="SSF46689">
    <property type="entry name" value="Homeodomain-like"/>
    <property type="match status" value="1"/>
</dbReference>
<evidence type="ECO:0000313" key="4">
    <source>
        <dbReference type="EMBL" id="CAG9180098.1"/>
    </source>
</evidence>
<dbReference type="PANTHER" id="PTHR30055:SF181">
    <property type="entry name" value="BLR6905 PROTEIN"/>
    <property type="match status" value="1"/>
</dbReference>
<dbReference type="InterPro" id="IPR001647">
    <property type="entry name" value="HTH_TetR"/>
</dbReference>
<feature type="domain" description="HTH tetR-type" evidence="3">
    <location>
        <begin position="22"/>
        <end position="81"/>
    </location>
</feature>
<sequence>MSDISSPVTDDDKKVRRRLKPEERELQILQGAVKFFSERGLEGQTRDLAKEIGVTHPLLYHYFPTKQALIERVYETVYLGRWTHAWEDGLDDKSLGLQEKLTQFYLDYAKAILTPEWVRILVFSGLSDGYIPDRYLALLREKLFPRIIRETRRHLDLSVRAKITERESELVWGLHGGIFYLGIRCWVYKQGAPEDWEQVIRDRVRAYVVAAEDLFGNAR</sequence>
<dbReference type="PROSITE" id="PS50977">
    <property type="entry name" value="HTH_TETR_2"/>
    <property type="match status" value="1"/>
</dbReference>
<dbReference type="EMBL" id="CAJZAG010000009">
    <property type="protein sequence ID" value="CAG9180098.1"/>
    <property type="molecule type" value="Genomic_DNA"/>
</dbReference>
<dbReference type="Gene3D" id="1.10.357.10">
    <property type="entry name" value="Tetracycline Repressor, domain 2"/>
    <property type="match status" value="1"/>
</dbReference>
<proteinExistence type="predicted"/>
<dbReference type="InterPro" id="IPR009057">
    <property type="entry name" value="Homeodomain-like_sf"/>
</dbReference>
<evidence type="ECO:0000313" key="5">
    <source>
        <dbReference type="Proteomes" id="UP000706525"/>
    </source>
</evidence>
<dbReference type="PRINTS" id="PR00455">
    <property type="entry name" value="HTHTETR"/>
</dbReference>
<evidence type="ECO:0000256" key="1">
    <source>
        <dbReference type="ARBA" id="ARBA00023125"/>
    </source>
</evidence>
<dbReference type="Pfam" id="PF00440">
    <property type="entry name" value="TetR_N"/>
    <property type="match status" value="1"/>
</dbReference>